<reference evidence="1" key="1">
    <citation type="submission" date="2019-12" db="EMBL/GenBank/DDBJ databases">
        <title>High-Quality draft genome sequences of three cyanobacteria isolated from the limestone walls of the Old Cathedral of Coimbra.</title>
        <authorList>
            <person name="Tiago I."/>
            <person name="Soares F."/>
            <person name="Portugal A."/>
        </authorList>
    </citation>
    <scope>NUCLEOTIDE SEQUENCE</scope>
    <source>
        <strain evidence="1">A</strain>
    </source>
</reference>
<dbReference type="CDD" id="cd21472">
    <property type="entry name" value="CylC-like"/>
    <property type="match status" value="1"/>
</dbReference>
<dbReference type="AlphaFoldDB" id="A0A8J8CPF6"/>
<sequence>MVDSTQVRVATAPTDKSHEKVKKHIKITEINYRRNTDSDYTEKIQKLDKNFSYDRDSQHYWSNPELSLFYGTPLYEQASSAQKLALNHLYWATQYNQTAATEANTVLYNQVTGGVFAAVGGYGTLCQELDLETDQERHHIHAFHTISYKTKKALLGQAAFNAPGKSKGIKNGAAKSGQKSQLFSFDGRFDGHSESIAEFRDSTFRFITNKVMLKHQANYYSHYLQQLDQKGELIPAQTTGLLGQIAPRSFLQFFTLNCGSSPFLACMFYLTRFMANMLLKNYEYDYVQYHRELEKKGEFIPAATAVSLNHLLDESFHTTTSQLIALEVYRDFPNPTAYEKLVANTTIYRAQKVGLSGLSGAIPGICRSDDAFMMPLYKLLQSPVFDLSAPEALQWMETGLCQEHQGFHVNLQYHQRLLAELQRMFEGIDYLWGVNREMQLMASGGSVNTAIAQNSKAFARFSRSLAQSD</sequence>
<dbReference type="RefSeq" id="WP_162424954.1">
    <property type="nucleotide sequence ID" value="NZ_WVIE01000030.1"/>
</dbReference>
<dbReference type="Proteomes" id="UP000646053">
    <property type="component" value="Unassembled WGS sequence"/>
</dbReference>
<proteinExistence type="predicted"/>
<organism evidence="1 2">
    <name type="scientific">Myxacorys almedinensis A</name>
    <dbReference type="NCBI Taxonomy" id="2690445"/>
    <lineage>
        <taxon>Bacteria</taxon>
        <taxon>Bacillati</taxon>
        <taxon>Cyanobacteriota</taxon>
        <taxon>Cyanophyceae</taxon>
        <taxon>Leptolyngbyales</taxon>
        <taxon>Leptolyngbyaceae</taxon>
        <taxon>Myxacorys</taxon>
        <taxon>Myxacorys almedinensis</taxon>
    </lineage>
</organism>
<dbReference type="InterPro" id="IPR049717">
    <property type="entry name" value="CylC-like"/>
</dbReference>
<evidence type="ECO:0000313" key="1">
    <source>
        <dbReference type="EMBL" id="NDJ19427.1"/>
    </source>
</evidence>
<keyword evidence="2" id="KW-1185">Reference proteome</keyword>
<protein>
    <submittedName>
        <fullName evidence="1">Uncharacterized protein</fullName>
    </submittedName>
</protein>
<accession>A0A8J8CPF6</accession>
<evidence type="ECO:0000313" key="2">
    <source>
        <dbReference type="Proteomes" id="UP000646053"/>
    </source>
</evidence>
<name>A0A8J8CPF6_9CYAN</name>
<gene>
    <name evidence="1" type="ORF">GS601_19410</name>
</gene>
<comment type="caution">
    <text evidence="1">The sequence shown here is derived from an EMBL/GenBank/DDBJ whole genome shotgun (WGS) entry which is preliminary data.</text>
</comment>
<dbReference type="EMBL" id="WVIE01000030">
    <property type="protein sequence ID" value="NDJ19427.1"/>
    <property type="molecule type" value="Genomic_DNA"/>
</dbReference>